<dbReference type="InterPro" id="IPR023996">
    <property type="entry name" value="TonB-dep_OMP_SusC/RagA"/>
</dbReference>
<proteinExistence type="inferred from homology"/>
<feature type="domain" description="TonB-dependent receptor plug" evidence="9">
    <location>
        <begin position="50"/>
        <end position="156"/>
    </location>
</feature>
<comment type="similarity">
    <text evidence="7">Belongs to the TonB-dependent receptor family.</text>
</comment>
<evidence type="ECO:0000256" key="1">
    <source>
        <dbReference type="ARBA" id="ARBA00004571"/>
    </source>
</evidence>
<dbReference type="InterPro" id="IPR036942">
    <property type="entry name" value="Beta-barrel_TonB_sf"/>
</dbReference>
<reference evidence="10 11" key="1">
    <citation type="submission" date="2023-05" db="EMBL/GenBank/DDBJ databases">
        <title>Genomic insight into Chryseobacterium sp. wdc7 isolated forest soil (Gotjawal).</title>
        <authorList>
            <person name="Park S.-J."/>
        </authorList>
    </citation>
    <scope>NUCLEOTIDE SEQUENCE [LARGE SCALE GENOMIC DNA]</scope>
    <source>
        <strain evidence="11">wdc7</strain>
    </source>
</reference>
<feature type="signal peptide" evidence="8">
    <location>
        <begin position="1"/>
        <end position="22"/>
    </location>
</feature>
<evidence type="ECO:0000256" key="4">
    <source>
        <dbReference type="ARBA" id="ARBA00022692"/>
    </source>
</evidence>
<protein>
    <submittedName>
        <fullName evidence="10">SusC/RagA family TonB-linked outer membrane protein</fullName>
    </submittedName>
</protein>
<sequence length="992" mass="108070">MKKLTTSVLAVVLTASFALVNAQKKDTIRTQNIGEVIITGALGIKKTADAVTSSQQVVSAEELNQAGNSNAVQALTGKVAGLQINLNNSSVNSNNSIQLRGLRSISGNNDALVVIDNVISSATVLGSLPPDLIESINVIKGAQGAALYGADGVNGVIIVSTKKGAKNKLSVSYDGTVDFESVAFVPKRQMKYGQGWDKARDQYENGAWGPAFDGSITAYGVPLYDYNGDGFITLDGIGWDAGLPTTGDNPAAIVAPYIARPNEVKNFFQMGTTLSNSITLNAGSEGKYALLSLNNTKRDFVIDGDKSNKTSFLFKGGAKVNKFTFDGGLNYIRTDFSQTTSMYDETTNDSLYWGLLQSAPDIPITAYKGISEETAYTYNIYYQNPYWRMKHVRQDYTRDYYSANLGAGYDINEHVNVKYTGNLQGTFSKNTSHRDAWSKAKYNGAAASQLKNVTSALFVDDRNSFDYYGDLLLNFDYDLTSDVNLKLNLGHNYQEHRLSIMQNGGANLAVPGVYVMTNVTQPLSASALINESYRRNSHAVFANLDLAYKNFLFLNATGRNEWASQLPVENNSYFYPSVGVSFVPTKAFNFGGDLVNYMKISGNWTKVGNSNTIGWYDINKTTEVVAGYPFGGVNSYRNSMVQTDPNIRPEFITTSEVNLDLGFLKDRVRVSGSIYQQDTKDLITNQTSSSAAGINTKKINIAKMQSKGAEINLGLVPIKTSDFKWEINAGYSYNESIVQEIMEGVNEIALVAGTTWGIYAQKGSVFPLIKVSKMQRDDQGRVIINAANGNPLLTSSLENAGSAAPKSIYNFSTNVSFKGFKLGAVADYRYGAKFIADVKSGLAFNGSLYDSGEVVRENGGFIMENSVISDGAGGYKPNTTVYTGGTSYGSLLTYYSSIFSTYGENLLTDGQAFKIREISLSYSIPKTLVKPYGLEEITFGLHARNPFKKFADNNLDYADPESSYYSGNARGVANRTQYPSTKVYGATLNLKF</sequence>
<keyword evidence="11" id="KW-1185">Reference proteome</keyword>
<name>A0ABY8RAS8_9FLAO</name>
<keyword evidence="4 7" id="KW-0812">Transmembrane</keyword>
<keyword evidence="2 7" id="KW-0813">Transport</keyword>
<keyword evidence="6 7" id="KW-0998">Cell outer membrane</keyword>
<evidence type="ECO:0000313" key="10">
    <source>
        <dbReference type="EMBL" id="WHF51045.1"/>
    </source>
</evidence>
<dbReference type="InterPro" id="IPR037066">
    <property type="entry name" value="Plug_dom_sf"/>
</dbReference>
<dbReference type="Pfam" id="PF07715">
    <property type="entry name" value="Plug"/>
    <property type="match status" value="1"/>
</dbReference>
<evidence type="ECO:0000256" key="2">
    <source>
        <dbReference type="ARBA" id="ARBA00022448"/>
    </source>
</evidence>
<dbReference type="RefSeq" id="WP_282904437.1">
    <property type="nucleotide sequence ID" value="NZ_CP124855.1"/>
</dbReference>
<dbReference type="PROSITE" id="PS52016">
    <property type="entry name" value="TONB_DEPENDENT_REC_3"/>
    <property type="match status" value="1"/>
</dbReference>
<accession>A0ABY8RAS8</accession>
<evidence type="ECO:0000256" key="6">
    <source>
        <dbReference type="ARBA" id="ARBA00023237"/>
    </source>
</evidence>
<dbReference type="NCBIfam" id="TIGR04056">
    <property type="entry name" value="OMP_RagA_SusC"/>
    <property type="match status" value="1"/>
</dbReference>
<dbReference type="InterPro" id="IPR012910">
    <property type="entry name" value="Plug_dom"/>
</dbReference>
<evidence type="ECO:0000256" key="3">
    <source>
        <dbReference type="ARBA" id="ARBA00022452"/>
    </source>
</evidence>
<keyword evidence="3 7" id="KW-1134">Transmembrane beta strand</keyword>
<evidence type="ECO:0000259" key="9">
    <source>
        <dbReference type="Pfam" id="PF07715"/>
    </source>
</evidence>
<comment type="subcellular location">
    <subcellularLocation>
        <location evidence="1 7">Cell outer membrane</location>
        <topology evidence="1 7">Multi-pass membrane protein</topology>
    </subcellularLocation>
</comment>
<evidence type="ECO:0000256" key="8">
    <source>
        <dbReference type="SAM" id="SignalP"/>
    </source>
</evidence>
<dbReference type="Gene3D" id="2.40.170.20">
    <property type="entry name" value="TonB-dependent receptor, beta-barrel domain"/>
    <property type="match status" value="1"/>
</dbReference>
<dbReference type="Proteomes" id="UP001241656">
    <property type="component" value="Chromosome"/>
</dbReference>
<feature type="chain" id="PRO_5045780274" evidence="8">
    <location>
        <begin position="23"/>
        <end position="992"/>
    </location>
</feature>
<evidence type="ECO:0000313" key="11">
    <source>
        <dbReference type="Proteomes" id="UP001241656"/>
    </source>
</evidence>
<dbReference type="EMBL" id="CP124855">
    <property type="protein sequence ID" value="WHF51045.1"/>
    <property type="molecule type" value="Genomic_DNA"/>
</dbReference>
<keyword evidence="5 7" id="KW-0472">Membrane</keyword>
<keyword evidence="8" id="KW-0732">Signal</keyword>
<evidence type="ECO:0000256" key="5">
    <source>
        <dbReference type="ARBA" id="ARBA00023136"/>
    </source>
</evidence>
<dbReference type="InterPro" id="IPR039426">
    <property type="entry name" value="TonB-dep_rcpt-like"/>
</dbReference>
<evidence type="ECO:0000256" key="7">
    <source>
        <dbReference type="PROSITE-ProRule" id="PRU01360"/>
    </source>
</evidence>
<dbReference type="Gene3D" id="2.170.130.10">
    <property type="entry name" value="TonB-dependent receptor, plug domain"/>
    <property type="match status" value="1"/>
</dbReference>
<gene>
    <name evidence="10" type="ORF">QGN23_11470</name>
</gene>
<dbReference type="SUPFAM" id="SSF56935">
    <property type="entry name" value="Porins"/>
    <property type="match status" value="1"/>
</dbReference>
<organism evidence="10 11">
    <name type="scientific">Chryseobacterium gotjawalense</name>
    <dbReference type="NCBI Taxonomy" id="3042315"/>
    <lineage>
        <taxon>Bacteria</taxon>
        <taxon>Pseudomonadati</taxon>
        <taxon>Bacteroidota</taxon>
        <taxon>Flavobacteriia</taxon>
        <taxon>Flavobacteriales</taxon>
        <taxon>Weeksellaceae</taxon>
        <taxon>Chryseobacterium group</taxon>
        <taxon>Chryseobacterium</taxon>
    </lineage>
</organism>